<protein>
    <submittedName>
        <fullName evidence="1">Uncharacterized protein</fullName>
    </submittedName>
</protein>
<evidence type="ECO:0000313" key="1">
    <source>
        <dbReference type="EMBL" id="ODV87226.1"/>
    </source>
</evidence>
<accession>A0A1E4T650</accession>
<proteinExistence type="predicted"/>
<dbReference type="Proteomes" id="UP000094801">
    <property type="component" value="Unassembled WGS sequence"/>
</dbReference>
<evidence type="ECO:0000313" key="2">
    <source>
        <dbReference type="Proteomes" id="UP000094801"/>
    </source>
</evidence>
<keyword evidence="2" id="KW-1185">Reference proteome</keyword>
<dbReference type="EMBL" id="KV453848">
    <property type="protein sequence ID" value="ODV87226.1"/>
    <property type="molecule type" value="Genomic_DNA"/>
</dbReference>
<reference evidence="2" key="1">
    <citation type="submission" date="2016-04" db="EMBL/GenBank/DDBJ databases">
        <title>Comparative genomics of biotechnologically important yeasts.</title>
        <authorList>
            <consortium name="DOE Joint Genome Institute"/>
            <person name="Riley R."/>
            <person name="Haridas S."/>
            <person name="Wolfe K.H."/>
            <person name="Lopes M.R."/>
            <person name="Hittinger C.T."/>
            <person name="Goker M."/>
            <person name="Salamov A."/>
            <person name="Wisecaver J."/>
            <person name="Long T.M."/>
            <person name="Aerts A.L."/>
            <person name="Barry K."/>
            <person name="Choi C."/>
            <person name="Clum A."/>
            <person name="Coughlan A.Y."/>
            <person name="Deshpande S."/>
            <person name="Douglass A.P."/>
            <person name="Hanson S.J."/>
            <person name="Klenk H.-P."/>
            <person name="Labutti K."/>
            <person name="Lapidus A."/>
            <person name="Lindquist E."/>
            <person name="Lipzen A."/>
            <person name="Meier-Kolthoff J.P."/>
            <person name="Ohm R.A."/>
            <person name="Otillar R.P."/>
            <person name="Pangilinan J."/>
            <person name="Peng Y."/>
            <person name="Rokas A."/>
            <person name="Rosa C.A."/>
            <person name="Scheuner C."/>
            <person name="Sibirny A.A."/>
            <person name="Slot J.C."/>
            <person name="Stielow J.B."/>
            <person name="Sun H."/>
            <person name="Kurtzman C.P."/>
            <person name="Blackwell M."/>
            <person name="Grigoriev I.V."/>
            <person name="Jeffries T.W."/>
        </authorList>
    </citation>
    <scope>NUCLEOTIDE SEQUENCE [LARGE SCALE GENOMIC DNA]</scope>
    <source>
        <strain evidence="2">NRRL YB-2248</strain>
    </source>
</reference>
<gene>
    <name evidence="1" type="ORF">CANARDRAFT_26645</name>
</gene>
<sequence>MPSKSLMSFLCCGDYEAASERKYVNDRTRQQLKNFKLDLSALRIDSFNADDIEREMRSYYFYYLKSSPNVLEYTERNCNLPAEAQRRMKSYKAQLLLEFQTAKKTLDYDDISAIENIPPTYELSPQGDSNIPVTKAPGKSVFDSYPALGYYSTLMKYTDPDIIKREMEVSNEEFINPYSLLDRYLTDTGEAGHQLLERLMTLRSVMMDNQYPGNTLSTGAVYG</sequence>
<name>A0A1E4T650_9ASCO</name>
<organism evidence="1 2">
    <name type="scientific">[Candida] arabinofermentans NRRL YB-2248</name>
    <dbReference type="NCBI Taxonomy" id="983967"/>
    <lineage>
        <taxon>Eukaryota</taxon>
        <taxon>Fungi</taxon>
        <taxon>Dikarya</taxon>
        <taxon>Ascomycota</taxon>
        <taxon>Saccharomycotina</taxon>
        <taxon>Pichiomycetes</taxon>
        <taxon>Pichiales</taxon>
        <taxon>Pichiaceae</taxon>
        <taxon>Ogataea</taxon>
        <taxon>Ogataea/Candida clade</taxon>
    </lineage>
</organism>
<dbReference type="AlphaFoldDB" id="A0A1E4T650"/>